<reference evidence="1" key="1">
    <citation type="submission" date="2013-04" db="EMBL/GenBank/DDBJ databases">
        <authorList>
            <person name="Qu J."/>
            <person name="Murali S.C."/>
            <person name="Bandaranaike D."/>
            <person name="Bellair M."/>
            <person name="Blankenburg K."/>
            <person name="Chao H."/>
            <person name="Dinh H."/>
            <person name="Doddapaneni H."/>
            <person name="Downs B."/>
            <person name="Dugan-Rocha S."/>
            <person name="Elkadiri S."/>
            <person name="Gnanaolivu R.D."/>
            <person name="Hernandez B."/>
            <person name="Javaid M."/>
            <person name="Jayaseelan J.C."/>
            <person name="Lee S."/>
            <person name="Li M."/>
            <person name="Ming W."/>
            <person name="Munidasa M."/>
            <person name="Muniz J."/>
            <person name="Nguyen L."/>
            <person name="Ongeri F."/>
            <person name="Osuji N."/>
            <person name="Pu L.-L."/>
            <person name="Puazo M."/>
            <person name="Qu C."/>
            <person name="Quiroz J."/>
            <person name="Raj R."/>
            <person name="Weissenberger G."/>
            <person name="Xin Y."/>
            <person name="Zou X."/>
            <person name="Han Y."/>
            <person name="Richards S."/>
            <person name="Worley K."/>
            <person name="Muzny D."/>
            <person name="Gibbs R."/>
        </authorList>
    </citation>
    <scope>NUCLEOTIDE SEQUENCE</scope>
    <source>
        <strain evidence="1">Sampled in the wild</strain>
    </source>
</reference>
<reference evidence="1" key="2">
    <citation type="submission" date="2017-10" db="EMBL/GenBank/DDBJ databases">
        <title>Ladona fulva Genome sequencing and assembly.</title>
        <authorList>
            <person name="Murali S."/>
            <person name="Richards S."/>
            <person name="Bandaranaike D."/>
            <person name="Bellair M."/>
            <person name="Blankenburg K."/>
            <person name="Chao H."/>
            <person name="Dinh H."/>
            <person name="Doddapaneni H."/>
            <person name="Dugan-Rocha S."/>
            <person name="Elkadiri S."/>
            <person name="Gnanaolivu R."/>
            <person name="Hernandez B."/>
            <person name="Skinner E."/>
            <person name="Javaid M."/>
            <person name="Lee S."/>
            <person name="Li M."/>
            <person name="Ming W."/>
            <person name="Munidasa M."/>
            <person name="Muniz J."/>
            <person name="Nguyen L."/>
            <person name="Hughes D."/>
            <person name="Osuji N."/>
            <person name="Pu L.-L."/>
            <person name="Puazo M."/>
            <person name="Qu C."/>
            <person name="Quiroz J."/>
            <person name="Raj R."/>
            <person name="Weissenberger G."/>
            <person name="Xin Y."/>
            <person name="Zou X."/>
            <person name="Han Y."/>
            <person name="Worley K."/>
            <person name="Muzny D."/>
            <person name="Gibbs R."/>
        </authorList>
    </citation>
    <scope>NUCLEOTIDE SEQUENCE</scope>
    <source>
        <strain evidence="1">Sampled in the wild</strain>
    </source>
</reference>
<organism evidence="1 2">
    <name type="scientific">Ladona fulva</name>
    <name type="common">Scarce chaser dragonfly</name>
    <name type="synonym">Libellula fulva</name>
    <dbReference type="NCBI Taxonomy" id="123851"/>
    <lineage>
        <taxon>Eukaryota</taxon>
        <taxon>Metazoa</taxon>
        <taxon>Ecdysozoa</taxon>
        <taxon>Arthropoda</taxon>
        <taxon>Hexapoda</taxon>
        <taxon>Insecta</taxon>
        <taxon>Pterygota</taxon>
        <taxon>Palaeoptera</taxon>
        <taxon>Odonata</taxon>
        <taxon>Epiprocta</taxon>
        <taxon>Anisoptera</taxon>
        <taxon>Libelluloidea</taxon>
        <taxon>Libellulidae</taxon>
        <taxon>Ladona</taxon>
    </lineage>
</organism>
<comment type="caution">
    <text evidence="1">The sequence shown here is derived from an EMBL/GenBank/DDBJ whole genome shotgun (WGS) entry which is preliminary data.</text>
</comment>
<gene>
    <name evidence="1" type="ORF">J437_LFUL007312</name>
</gene>
<protein>
    <submittedName>
        <fullName evidence="1">Uncharacterized protein</fullName>
    </submittedName>
</protein>
<name>A0A8K0KY41_LADFU</name>
<dbReference type="Proteomes" id="UP000792457">
    <property type="component" value="Unassembled WGS sequence"/>
</dbReference>
<accession>A0A8K0KY41</accession>
<evidence type="ECO:0000313" key="1">
    <source>
        <dbReference type="EMBL" id="KAG8240133.1"/>
    </source>
</evidence>
<dbReference type="AlphaFoldDB" id="A0A8K0KY41"/>
<evidence type="ECO:0000313" key="2">
    <source>
        <dbReference type="Proteomes" id="UP000792457"/>
    </source>
</evidence>
<sequence>MEDLTKMMIELLHLQCQCGAASANGETDCPISSCDGREISASISSSSAAIPTFMPFDPLSELRKDYWVRFQTFARVNPIPPDQLPQIFLTNQNTATYKLLSTLDAQRPGKIQILVGNATQARRIDSRVRQGSGKCDFSSIRDPQDRAIRTRFICSVNNEAVLTAVFKDYQLSFSKAIQISLEKEDAAEVVTETRIPTKDVFEVRDSKMFGSEGSRTPSSFEKNFPKGTCPHYGKPNHPSDDCRFKNSQCNFCKKIGHIEKADASCFKWILKLLAISVEETSAPILSNKISAVSSDVSAAISPEKKCRNYAEFPDVFKPELGCLKNFKLEIKFKPDA</sequence>
<dbReference type="EMBL" id="KZ311704">
    <property type="protein sequence ID" value="KAG8240133.1"/>
    <property type="molecule type" value="Genomic_DNA"/>
</dbReference>
<keyword evidence="2" id="KW-1185">Reference proteome</keyword>
<proteinExistence type="predicted"/>
<dbReference type="OrthoDB" id="6492514at2759"/>